<dbReference type="RefSeq" id="WP_151781699.1">
    <property type="nucleotide sequence ID" value="NZ_BKNL01000118.1"/>
</dbReference>
<accession>A0A8I1ALB8</accession>
<evidence type="ECO:0000313" key="1">
    <source>
        <dbReference type="EMBL" id="UUN98526.1"/>
    </source>
</evidence>
<dbReference type="AlphaFoldDB" id="A0A8I1ALB8"/>
<reference evidence="1" key="1">
    <citation type="submission" date="2022-02" db="EMBL/GenBank/DDBJ databases">
        <title>Characterization of Tn125 harboring carbapenem-resistant Acinetobacter bereziniae clinical isolates.</title>
        <authorList>
            <person name="Wong N.-K."/>
            <person name="Pan Q."/>
        </authorList>
    </citation>
    <scope>NUCLEOTIDE SEQUENCE</scope>
    <source>
        <strain evidence="1">GD03393</strain>
    </source>
</reference>
<gene>
    <name evidence="1" type="ORF">I9054_003405</name>
</gene>
<sequence>MSFKIQIELLNESERSSLDFESNASTQILNSFDQIDWSKQAVWGVLEQHQGEFPFFQVEQIQNGRKFGGLLIAYSYDQYNFNVHAELYQKQQKSHLFGLFKSESMPSFDNDDVPFEVFRDCLEKFLRGNDSEIERLLKIKYKSYGHTDAFSR</sequence>
<dbReference type="EMBL" id="CP092085">
    <property type="protein sequence ID" value="UUN98526.1"/>
    <property type="molecule type" value="Genomic_DNA"/>
</dbReference>
<organism evidence="1 2">
    <name type="scientific">Acinetobacter bereziniae</name>
    <name type="common">Acinetobacter genomosp. 10</name>
    <dbReference type="NCBI Taxonomy" id="106648"/>
    <lineage>
        <taxon>Bacteria</taxon>
        <taxon>Pseudomonadati</taxon>
        <taxon>Pseudomonadota</taxon>
        <taxon>Gammaproteobacteria</taxon>
        <taxon>Moraxellales</taxon>
        <taxon>Moraxellaceae</taxon>
        <taxon>Acinetobacter</taxon>
    </lineage>
</organism>
<proteinExistence type="predicted"/>
<protein>
    <submittedName>
        <fullName evidence="1">Uncharacterized protein</fullName>
    </submittedName>
</protein>
<dbReference type="Proteomes" id="UP000644140">
    <property type="component" value="Chromosome"/>
</dbReference>
<name>A0A8I1ALB8_ACIBZ</name>
<evidence type="ECO:0000313" key="2">
    <source>
        <dbReference type="Proteomes" id="UP000644140"/>
    </source>
</evidence>